<organism evidence="8 9">
    <name type="scientific">Stenotrophomonas tumulicola</name>
    <dbReference type="NCBI Taxonomy" id="1685415"/>
    <lineage>
        <taxon>Bacteria</taxon>
        <taxon>Pseudomonadati</taxon>
        <taxon>Pseudomonadota</taxon>
        <taxon>Gammaproteobacteria</taxon>
        <taxon>Lysobacterales</taxon>
        <taxon>Lysobacteraceae</taxon>
        <taxon>Stenotrophomonas</taxon>
    </lineage>
</organism>
<evidence type="ECO:0000313" key="8">
    <source>
        <dbReference type="EMBL" id="MBA8680550.1"/>
    </source>
</evidence>
<evidence type="ECO:0000256" key="2">
    <source>
        <dbReference type="ARBA" id="ARBA00004787"/>
    </source>
</evidence>
<dbReference type="HAMAP" id="MF_00108">
    <property type="entry name" value="IspD"/>
    <property type="match status" value="1"/>
</dbReference>
<dbReference type="Gene3D" id="3.90.550.10">
    <property type="entry name" value="Spore Coat Polysaccharide Biosynthesis Protein SpsA, Chain A"/>
    <property type="match status" value="1"/>
</dbReference>
<dbReference type="FunFam" id="3.90.550.10:FF:000003">
    <property type="entry name" value="2-C-methyl-D-erythritol 4-phosphate cytidylyltransferase"/>
    <property type="match status" value="1"/>
</dbReference>
<dbReference type="InterPro" id="IPR018294">
    <property type="entry name" value="ISPD_synthase_CS"/>
</dbReference>
<evidence type="ECO:0000256" key="3">
    <source>
        <dbReference type="ARBA" id="ARBA00009789"/>
    </source>
</evidence>
<dbReference type="GO" id="GO:0050518">
    <property type="term" value="F:2-C-methyl-D-erythritol 4-phosphate cytidylyltransferase activity"/>
    <property type="evidence" value="ECO:0007669"/>
    <property type="project" value="UniProtKB-UniRule"/>
</dbReference>
<feature type="site" description="Positions MEP for the nucleophilic attack" evidence="7">
    <location>
        <position position="157"/>
    </location>
</feature>
<feature type="site" description="Positions MEP for the nucleophilic attack" evidence="7">
    <location>
        <position position="213"/>
    </location>
</feature>
<protein>
    <recommendedName>
        <fullName evidence="7">2-C-methyl-D-erythritol 4-phosphate cytidylyltransferase</fullName>
        <ecNumber evidence="7">2.7.7.60</ecNumber>
    </recommendedName>
    <alternativeName>
        <fullName evidence="7">4-diphosphocytidyl-2C-methyl-D-erythritol synthase</fullName>
    </alternativeName>
    <alternativeName>
        <fullName evidence="7">MEP cytidylyltransferase</fullName>
        <shortName evidence="7">MCT</shortName>
    </alternativeName>
</protein>
<dbReference type="EMBL" id="JACGXS010000001">
    <property type="protein sequence ID" value="MBA8680550.1"/>
    <property type="molecule type" value="Genomic_DNA"/>
</dbReference>
<comment type="catalytic activity">
    <reaction evidence="1 7">
        <text>2-C-methyl-D-erythritol 4-phosphate + CTP + H(+) = 4-CDP-2-C-methyl-D-erythritol + diphosphate</text>
        <dbReference type="Rhea" id="RHEA:13429"/>
        <dbReference type="ChEBI" id="CHEBI:15378"/>
        <dbReference type="ChEBI" id="CHEBI:33019"/>
        <dbReference type="ChEBI" id="CHEBI:37563"/>
        <dbReference type="ChEBI" id="CHEBI:57823"/>
        <dbReference type="ChEBI" id="CHEBI:58262"/>
        <dbReference type="EC" id="2.7.7.60"/>
    </reaction>
</comment>
<dbReference type="Proteomes" id="UP000547058">
    <property type="component" value="Unassembled WGS sequence"/>
</dbReference>
<dbReference type="InterPro" id="IPR001228">
    <property type="entry name" value="IspD"/>
</dbReference>
<reference evidence="8 9" key="1">
    <citation type="submission" date="2020-08" db="EMBL/GenBank/DDBJ databases">
        <title>Stenotrophomonas tumulicola JCM 30961.</title>
        <authorList>
            <person name="Deng Y."/>
        </authorList>
    </citation>
    <scope>NUCLEOTIDE SEQUENCE [LARGE SCALE GENOMIC DNA]</scope>
    <source>
        <strain evidence="8 9">JCM 30961</strain>
    </source>
</reference>
<dbReference type="InterPro" id="IPR050088">
    <property type="entry name" value="IspD/TarI_cytidylyltransf_bact"/>
</dbReference>
<dbReference type="EC" id="2.7.7.60" evidence="7"/>
<dbReference type="PROSITE" id="PS01295">
    <property type="entry name" value="ISPD"/>
    <property type="match status" value="1"/>
</dbReference>
<dbReference type="InterPro" id="IPR034683">
    <property type="entry name" value="IspD/TarI"/>
</dbReference>
<comment type="similarity">
    <text evidence="3 7">Belongs to the IspD/TarI cytidylyltransferase family. IspD subfamily.</text>
</comment>
<sequence length="232" mass="24603">MSPAIWVVVPAAGRGARFGAPLPKQYLPAGGRLLLAHTLDALLAHPAVAGAMVVIGQDDADWPGWTEWAGKPVSTCTGGATRAASVLAGLQALPETVRADEFVLVHDAARPNLALADLGRLLEVGRADPVGAILAAPVRDTLKRAGDDGGIDGTEPRERLWRALTPQLFRRHQLSRALADAAAAGVEVTDEAMAMERQGQRPLLVEGSEDNFKVTTPADLDRFEFILSRRDG</sequence>
<comment type="caution">
    <text evidence="8">The sequence shown here is derived from an EMBL/GenBank/DDBJ whole genome shotgun (WGS) entry which is preliminary data.</text>
</comment>
<feature type="site" description="Transition state stabilizer" evidence="7">
    <location>
        <position position="17"/>
    </location>
</feature>
<dbReference type="Pfam" id="PF01128">
    <property type="entry name" value="IspD"/>
    <property type="match status" value="1"/>
</dbReference>
<keyword evidence="5 7" id="KW-0548">Nucleotidyltransferase</keyword>
<proteinExistence type="inferred from homology"/>
<feature type="site" description="Transition state stabilizer" evidence="7">
    <location>
        <position position="24"/>
    </location>
</feature>
<dbReference type="AlphaFoldDB" id="A0A7W3FJD9"/>
<comment type="function">
    <text evidence="7">Catalyzes the formation of 4-diphosphocytidyl-2-C-methyl-D-erythritol from CTP and 2-C-methyl-D-erythritol 4-phosphate (MEP).</text>
</comment>
<evidence type="ECO:0000256" key="4">
    <source>
        <dbReference type="ARBA" id="ARBA00022679"/>
    </source>
</evidence>
<comment type="pathway">
    <text evidence="2 7">Isoprenoid biosynthesis; isopentenyl diphosphate biosynthesis via DXP pathway; isopentenyl diphosphate from 1-deoxy-D-xylulose 5-phosphate: step 2/6.</text>
</comment>
<keyword evidence="9" id="KW-1185">Reference proteome</keyword>
<evidence type="ECO:0000313" key="9">
    <source>
        <dbReference type="Proteomes" id="UP000547058"/>
    </source>
</evidence>
<name>A0A7W3FJD9_9GAMM</name>
<keyword evidence="4 7" id="KW-0808">Transferase</keyword>
<gene>
    <name evidence="7" type="primary">ispD</name>
    <name evidence="8" type="ORF">H4O11_01845</name>
</gene>
<evidence type="ECO:0000256" key="5">
    <source>
        <dbReference type="ARBA" id="ARBA00022695"/>
    </source>
</evidence>
<keyword evidence="6 7" id="KW-0414">Isoprene biosynthesis</keyword>
<dbReference type="PANTHER" id="PTHR32125:SF4">
    <property type="entry name" value="2-C-METHYL-D-ERYTHRITOL 4-PHOSPHATE CYTIDYLYLTRANSFERASE, CHLOROPLASTIC"/>
    <property type="match status" value="1"/>
</dbReference>
<dbReference type="UniPathway" id="UPA00056">
    <property type="reaction ID" value="UER00093"/>
</dbReference>
<evidence type="ECO:0000256" key="1">
    <source>
        <dbReference type="ARBA" id="ARBA00001282"/>
    </source>
</evidence>
<dbReference type="InterPro" id="IPR029044">
    <property type="entry name" value="Nucleotide-diphossugar_trans"/>
</dbReference>
<dbReference type="SUPFAM" id="SSF53448">
    <property type="entry name" value="Nucleotide-diphospho-sugar transferases"/>
    <property type="match status" value="1"/>
</dbReference>
<dbReference type="RefSeq" id="WP_182337734.1">
    <property type="nucleotide sequence ID" value="NZ_JACGXS010000001.1"/>
</dbReference>
<dbReference type="GO" id="GO:0019288">
    <property type="term" value="P:isopentenyl diphosphate biosynthetic process, methylerythritol 4-phosphate pathway"/>
    <property type="evidence" value="ECO:0007669"/>
    <property type="project" value="UniProtKB-UniRule"/>
</dbReference>
<dbReference type="NCBIfam" id="TIGR00453">
    <property type="entry name" value="ispD"/>
    <property type="match status" value="1"/>
</dbReference>
<dbReference type="PANTHER" id="PTHR32125">
    <property type="entry name" value="2-C-METHYL-D-ERYTHRITOL 4-PHOSPHATE CYTIDYLYLTRANSFERASE, CHLOROPLASTIC"/>
    <property type="match status" value="1"/>
</dbReference>
<evidence type="ECO:0000256" key="7">
    <source>
        <dbReference type="HAMAP-Rule" id="MF_00108"/>
    </source>
</evidence>
<dbReference type="CDD" id="cd02516">
    <property type="entry name" value="CDP-ME_synthetase"/>
    <property type="match status" value="1"/>
</dbReference>
<accession>A0A7W3FJD9</accession>
<evidence type="ECO:0000256" key="6">
    <source>
        <dbReference type="ARBA" id="ARBA00023229"/>
    </source>
</evidence>